<evidence type="ECO:0000313" key="2">
    <source>
        <dbReference type="EMBL" id="AOS45179.1"/>
    </source>
</evidence>
<reference evidence="2 3" key="1">
    <citation type="submission" date="2016-06" db="EMBL/GenBank/DDBJ databases">
        <title>Three novel species with peptidoglycan cell walls form the new genus Lacunisphaera gen. nov. in the family Opitutaceae of the verrucomicrobial subdivision 4.</title>
        <authorList>
            <person name="Rast P."/>
            <person name="Gloeckner I."/>
            <person name="Jogler M."/>
            <person name="Boedeker C."/>
            <person name="Jeske O."/>
            <person name="Wiegand S."/>
            <person name="Reinhardt R."/>
            <person name="Schumann P."/>
            <person name="Rohde M."/>
            <person name="Spring S."/>
            <person name="Gloeckner F.O."/>
            <person name="Jogler C."/>
        </authorList>
    </citation>
    <scope>NUCLEOTIDE SEQUENCE [LARGE SCALE GENOMIC DNA]</scope>
    <source>
        <strain evidence="2 3">IG16b</strain>
    </source>
</reference>
<dbReference type="OrthoDB" id="194973at2"/>
<gene>
    <name evidence="2" type="ORF">Verru16b_02255</name>
</gene>
<dbReference type="EMBL" id="CP016094">
    <property type="protein sequence ID" value="AOS45179.1"/>
    <property type="molecule type" value="Genomic_DNA"/>
</dbReference>
<dbReference type="Pfam" id="PF08818">
    <property type="entry name" value="DUF1801"/>
    <property type="match status" value="1"/>
</dbReference>
<evidence type="ECO:0000259" key="1">
    <source>
        <dbReference type="Pfam" id="PF08818"/>
    </source>
</evidence>
<name>A0A1D8AWB3_9BACT</name>
<dbReference type="STRING" id="1838286.Verru16b_02255"/>
<organism evidence="2 3">
    <name type="scientific">Lacunisphaera limnophila</name>
    <dbReference type="NCBI Taxonomy" id="1838286"/>
    <lineage>
        <taxon>Bacteria</taxon>
        <taxon>Pseudomonadati</taxon>
        <taxon>Verrucomicrobiota</taxon>
        <taxon>Opitutia</taxon>
        <taxon>Opitutales</taxon>
        <taxon>Opitutaceae</taxon>
        <taxon>Lacunisphaera</taxon>
    </lineage>
</organism>
<dbReference type="AlphaFoldDB" id="A0A1D8AWB3"/>
<dbReference type="Proteomes" id="UP000095228">
    <property type="component" value="Chromosome"/>
</dbReference>
<sequence length="130" mass="14496">MAPPKALAKPKTVAEYIAAADKKARPKLRALRKCIRTAAPGAVESLKWGMPAHSYKRILMIYGAFKNHVSLFAGTPVIRAFKKELAKHDTAGATVRFPFDQPLPLALIRKLTKHRVKDALEKDGKWRTKP</sequence>
<dbReference type="KEGG" id="obg:Verru16b_02255"/>
<dbReference type="InterPro" id="IPR014922">
    <property type="entry name" value="YdhG-like"/>
</dbReference>
<dbReference type="RefSeq" id="WP_069962361.1">
    <property type="nucleotide sequence ID" value="NZ_CP016094.1"/>
</dbReference>
<accession>A0A1D8AWB3</accession>
<dbReference type="Gene3D" id="3.90.1150.200">
    <property type="match status" value="1"/>
</dbReference>
<proteinExistence type="predicted"/>
<evidence type="ECO:0000313" key="3">
    <source>
        <dbReference type="Proteomes" id="UP000095228"/>
    </source>
</evidence>
<protein>
    <recommendedName>
        <fullName evidence="1">YdhG-like domain-containing protein</fullName>
    </recommendedName>
</protein>
<feature type="domain" description="YdhG-like" evidence="1">
    <location>
        <begin position="25"/>
        <end position="116"/>
    </location>
</feature>
<keyword evidence="3" id="KW-1185">Reference proteome</keyword>
<dbReference type="SUPFAM" id="SSF159888">
    <property type="entry name" value="YdhG-like"/>
    <property type="match status" value="1"/>
</dbReference>